<organism evidence="2 3">
    <name type="scientific">Dictyobacter aurantiacus</name>
    <dbReference type="NCBI Taxonomy" id="1936993"/>
    <lineage>
        <taxon>Bacteria</taxon>
        <taxon>Bacillati</taxon>
        <taxon>Chloroflexota</taxon>
        <taxon>Ktedonobacteria</taxon>
        <taxon>Ktedonobacterales</taxon>
        <taxon>Dictyobacteraceae</taxon>
        <taxon>Dictyobacter</taxon>
    </lineage>
</organism>
<comment type="caution">
    <text evidence="2">The sequence shown here is derived from an EMBL/GenBank/DDBJ whole genome shotgun (WGS) entry which is preliminary data.</text>
</comment>
<evidence type="ECO:0000256" key="1">
    <source>
        <dbReference type="SAM" id="MobiDB-lite"/>
    </source>
</evidence>
<keyword evidence="3" id="KW-1185">Reference proteome</keyword>
<feature type="region of interest" description="Disordered" evidence="1">
    <location>
        <begin position="32"/>
        <end position="61"/>
    </location>
</feature>
<accession>A0A401ZLV0</accession>
<evidence type="ECO:0000313" key="2">
    <source>
        <dbReference type="EMBL" id="GCE07800.1"/>
    </source>
</evidence>
<evidence type="ECO:0000313" key="3">
    <source>
        <dbReference type="Proteomes" id="UP000287224"/>
    </source>
</evidence>
<reference evidence="3" key="1">
    <citation type="submission" date="2018-12" db="EMBL/GenBank/DDBJ databases">
        <title>Tengunoibacter tsumagoiensis gen. nov., sp. nov., Dictyobacter kobayashii sp. nov., D. alpinus sp. nov., and D. joshuensis sp. nov. and description of Dictyobacteraceae fam. nov. within the order Ktedonobacterales isolated from Tengu-no-mugimeshi.</title>
        <authorList>
            <person name="Wang C.M."/>
            <person name="Zheng Y."/>
            <person name="Sakai Y."/>
            <person name="Toyoda A."/>
            <person name="Minakuchi Y."/>
            <person name="Abe K."/>
            <person name="Yokota A."/>
            <person name="Yabe S."/>
        </authorList>
    </citation>
    <scope>NUCLEOTIDE SEQUENCE [LARGE SCALE GENOMIC DNA]</scope>
    <source>
        <strain evidence="3">S-27</strain>
    </source>
</reference>
<gene>
    <name evidence="2" type="ORF">KDAU_51290</name>
</gene>
<protein>
    <submittedName>
        <fullName evidence="2">Uncharacterized protein</fullName>
    </submittedName>
</protein>
<proteinExistence type="predicted"/>
<sequence>MKASLGARFLCIWNKKWTTILQFAETLEPLGSHASKGAASHGQHCPLDHPSDPRSRTQSDA</sequence>
<dbReference type="Proteomes" id="UP000287224">
    <property type="component" value="Unassembled WGS sequence"/>
</dbReference>
<dbReference type="EMBL" id="BIFQ01000002">
    <property type="protein sequence ID" value="GCE07800.1"/>
    <property type="molecule type" value="Genomic_DNA"/>
</dbReference>
<feature type="compositionally biased region" description="Basic and acidic residues" evidence="1">
    <location>
        <begin position="46"/>
        <end position="61"/>
    </location>
</feature>
<name>A0A401ZLV0_9CHLR</name>
<dbReference type="AlphaFoldDB" id="A0A401ZLV0"/>